<keyword evidence="2 10" id="KW-0547">Nucleotide-binding</keyword>
<dbReference type="InterPro" id="IPR000212">
    <property type="entry name" value="DNA_helicase_UvrD/REP"/>
</dbReference>
<evidence type="ECO:0000256" key="1">
    <source>
        <dbReference type="ARBA" id="ARBA00009922"/>
    </source>
</evidence>
<comment type="similarity">
    <text evidence="1">Belongs to the helicase family. UvrD subfamily.</text>
</comment>
<dbReference type="Proteomes" id="UP000474567">
    <property type="component" value="Unassembled WGS sequence"/>
</dbReference>
<sequence>MDMSVIEITSESKLENIEQHFRVSAGPGAGKTHWLSEHIKNILHRSARLEKTRKIACITYTNIAVETILTRLGTSAERAEISTIHSFLYKQILKPYAPLIASEYGLNISEMDGHDDVILSNYGFLNEWKTKTGQQRIREDNLIVKAFKAIKWKFDTSGNLVAMTDYPHKVGSYSIKTASYFEYKKMTWEKGMIHHDDVLFFSYQIIKKFPFVLEVLRAKFPYIFIDEFQDSSPIQVAIFREIGMHESIIGIIGDKAQSIYKFQGADPTQFQLFQLPDMVNYVMKENRRSTNEIIDALNLIRADIKQEKYRNESNMKPMIIVGEIISASQKVKLLCTNEPIYSLSRDNITANVMKKEVSGIHNSKLFEELADVDKASSSNKYRSKIVAICIKAIEYAKEGKFKDAIKEMEKEFKTRTDPSIGRRVCLDHIVFLLSEYDNYKNGSLFNFFTILKRDIKPEISDLRSGGAKTFYDAHSYEQMSLCVKIPEDLSHDKTIHKAKGDEFDNVLLILSEEKDLLFILNPDIENNEEHRINYVGVSRAKNKLFISVPELSDANKIALQSKFQIEIL</sequence>
<evidence type="ECO:0000256" key="4">
    <source>
        <dbReference type="ARBA" id="ARBA00022806"/>
    </source>
</evidence>
<evidence type="ECO:0000259" key="11">
    <source>
        <dbReference type="PROSITE" id="PS51198"/>
    </source>
</evidence>
<gene>
    <name evidence="12" type="primary">rep_2</name>
    <name evidence="12" type="ORF">FLACOL7796_04280</name>
</gene>
<dbReference type="EC" id="5.6.2.4" evidence="8"/>
<comment type="catalytic activity">
    <reaction evidence="9">
        <text>ATP + H2O = ADP + phosphate + H(+)</text>
        <dbReference type="Rhea" id="RHEA:13065"/>
        <dbReference type="ChEBI" id="CHEBI:15377"/>
        <dbReference type="ChEBI" id="CHEBI:15378"/>
        <dbReference type="ChEBI" id="CHEBI:30616"/>
        <dbReference type="ChEBI" id="CHEBI:43474"/>
        <dbReference type="ChEBI" id="CHEBI:456216"/>
        <dbReference type="EC" id="5.6.2.4"/>
    </reaction>
</comment>
<dbReference type="Pfam" id="PF13361">
    <property type="entry name" value="UvrD_C"/>
    <property type="match status" value="1"/>
</dbReference>
<proteinExistence type="inferred from homology"/>
<evidence type="ECO:0000256" key="9">
    <source>
        <dbReference type="ARBA" id="ARBA00048988"/>
    </source>
</evidence>
<dbReference type="Gene3D" id="3.40.50.300">
    <property type="entry name" value="P-loop containing nucleotide triphosphate hydrolases"/>
    <property type="match status" value="2"/>
</dbReference>
<protein>
    <recommendedName>
        <fullName evidence="8">DNA 3'-5' helicase</fullName>
        <ecNumber evidence="8">5.6.2.4</ecNumber>
    </recommendedName>
</protein>
<evidence type="ECO:0000256" key="7">
    <source>
        <dbReference type="ARBA" id="ARBA00034617"/>
    </source>
</evidence>
<dbReference type="GO" id="GO:0016787">
    <property type="term" value="F:hydrolase activity"/>
    <property type="evidence" value="ECO:0007669"/>
    <property type="project" value="UniProtKB-KW"/>
</dbReference>
<comment type="caution">
    <text evidence="12">The sequence shown here is derived from an EMBL/GenBank/DDBJ whole genome shotgun (WGS) entry which is preliminary data.</text>
</comment>
<dbReference type="Pfam" id="PF00580">
    <property type="entry name" value="UvrD-helicase"/>
    <property type="match status" value="1"/>
</dbReference>
<reference evidence="12 13" key="1">
    <citation type="submission" date="2020-02" db="EMBL/GenBank/DDBJ databases">
        <authorList>
            <person name="Criscuolo A."/>
        </authorList>
    </citation>
    <scope>NUCLEOTIDE SEQUENCE [LARGE SCALE GENOMIC DNA]</scope>
    <source>
        <strain evidence="12">CECT7796</strain>
    </source>
</reference>
<accession>A0ABN7ERE7</accession>
<dbReference type="SUPFAM" id="SSF52540">
    <property type="entry name" value="P-loop containing nucleoside triphosphate hydrolases"/>
    <property type="match status" value="1"/>
</dbReference>
<dbReference type="Gene3D" id="1.10.10.160">
    <property type="match status" value="1"/>
</dbReference>
<dbReference type="PROSITE" id="PS51198">
    <property type="entry name" value="UVRD_HELICASE_ATP_BIND"/>
    <property type="match status" value="1"/>
</dbReference>
<keyword evidence="4 10" id="KW-0347">Helicase</keyword>
<evidence type="ECO:0000313" key="13">
    <source>
        <dbReference type="Proteomes" id="UP000474567"/>
    </source>
</evidence>
<evidence type="ECO:0000256" key="8">
    <source>
        <dbReference type="ARBA" id="ARBA00034808"/>
    </source>
</evidence>
<keyword evidence="6" id="KW-0413">Isomerase</keyword>
<dbReference type="InterPro" id="IPR013986">
    <property type="entry name" value="DExx_box_DNA_helicase_dom_sf"/>
</dbReference>
<evidence type="ECO:0000256" key="10">
    <source>
        <dbReference type="PROSITE-ProRule" id="PRU00560"/>
    </source>
</evidence>
<dbReference type="GO" id="GO:0003678">
    <property type="term" value="F:DNA helicase activity"/>
    <property type="evidence" value="ECO:0007669"/>
    <property type="project" value="UniProtKB-EC"/>
</dbReference>
<dbReference type="InterPro" id="IPR027417">
    <property type="entry name" value="P-loop_NTPase"/>
</dbReference>
<feature type="binding site" evidence="10">
    <location>
        <begin position="25"/>
        <end position="32"/>
    </location>
    <ligand>
        <name>ATP</name>
        <dbReference type="ChEBI" id="CHEBI:30616"/>
    </ligand>
</feature>
<dbReference type="InterPro" id="IPR014017">
    <property type="entry name" value="DNA_helicase_UvrD-like_C"/>
</dbReference>
<evidence type="ECO:0000256" key="6">
    <source>
        <dbReference type="ARBA" id="ARBA00023235"/>
    </source>
</evidence>
<evidence type="ECO:0000256" key="5">
    <source>
        <dbReference type="ARBA" id="ARBA00022840"/>
    </source>
</evidence>
<organism evidence="12 13">
    <name type="scientific">Flavobacterium collinsii</name>
    <dbReference type="NCBI Taxonomy" id="1114861"/>
    <lineage>
        <taxon>Bacteria</taxon>
        <taxon>Pseudomonadati</taxon>
        <taxon>Bacteroidota</taxon>
        <taxon>Flavobacteriia</taxon>
        <taxon>Flavobacteriales</taxon>
        <taxon>Flavobacteriaceae</taxon>
        <taxon>Flavobacterium</taxon>
    </lineage>
</organism>
<dbReference type="InterPro" id="IPR014016">
    <property type="entry name" value="UvrD-like_ATP-bd"/>
</dbReference>
<evidence type="ECO:0000256" key="3">
    <source>
        <dbReference type="ARBA" id="ARBA00022801"/>
    </source>
</evidence>
<dbReference type="PANTHER" id="PTHR11070:SF3">
    <property type="entry name" value="DNA 3'-5' HELICASE"/>
    <property type="match status" value="1"/>
</dbReference>
<dbReference type="PANTHER" id="PTHR11070">
    <property type="entry name" value="UVRD / RECB / PCRA DNA HELICASE FAMILY MEMBER"/>
    <property type="match status" value="1"/>
</dbReference>
<keyword evidence="5 10" id="KW-0067">ATP-binding</keyword>
<evidence type="ECO:0000313" key="12">
    <source>
        <dbReference type="EMBL" id="CAA9202452.1"/>
    </source>
</evidence>
<name>A0ABN7ERE7_9FLAO</name>
<keyword evidence="13" id="KW-1185">Reference proteome</keyword>
<keyword evidence="3 10" id="KW-0378">Hydrolase</keyword>
<comment type="catalytic activity">
    <reaction evidence="7">
        <text>Couples ATP hydrolysis with the unwinding of duplex DNA by translocating in the 3'-5' direction.</text>
        <dbReference type="EC" id="5.6.2.4"/>
    </reaction>
</comment>
<feature type="domain" description="UvrD-like helicase ATP-binding" evidence="11">
    <location>
        <begin position="4"/>
        <end position="290"/>
    </location>
</feature>
<evidence type="ECO:0000256" key="2">
    <source>
        <dbReference type="ARBA" id="ARBA00022741"/>
    </source>
</evidence>
<dbReference type="EMBL" id="CADCST010000136">
    <property type="protein sequence ID" value="CAA9202452.1"/>
    <property type="molecule type" value="Genomic_DNA"/>
</dbReference>